<evidence type="ECO:0000313" key="2">
    <source>
        <dbReference type="EMBL" id="GAA1581389.1"/>
    </source>
</evidence>
<keyword evidence="1" id="KW-0812">Transmembrane</keyword>
<evidence type="ECO:0000256" key="1">
    <source>
        <dbReference type="SAM" id="Phobius"/>
    </source>
</evidence>
<evidence type="ECO:0008006" key="4">
    <source>
        <dbReference type="Google" id="ProtNLM"/>
    </source>
</evidence>
<organism evidence="2 3">
    <name type="scientific">Kribbella sancticallisti</name>
    <dbReference type="NCBI Taxonomy" id="460087"/>
    <lineage>
        <taxon>Bacteria</taxon>
        <taxon>Bacillati</taxon>
        <taxon>Actinomycetota</taxon>
        <taxon>Actinomycetes</taxon>
        <taxon>Propionibacteriales</taxon>
        <taxon>Kribbellaceae</taxon>
        <taxon>Kribbella</taxon>
    </lineage>
</organism>
<dbReference type="Proteomes" id="UP001500393">
    <property type="component" value="Unassembled WGS sequence"/>
</dbReference>
<keyword evidence="1" id="KW-0472">Membrane</keyword>
<sequence>MASGFQQTHTILPPAPRNRSLLTGITIAGFIVSAALLGFHVDTDASPATGAQGGYHIVIADTAGGLPQVKHAPAVAAQAEKQRQAGSPVQWATYAHPKYLASKEGTSVPRAVFRGADSVTDPETFARTFFDGLREKAPLLSGVTSFDAGPHGGLLRCGTVAVQQTTEAHCLWADTSTFGHLAITELTEREAAQLLVKMRSDLEKPR</sequence>
<evidence type="ECO:0000313" key="3">
    <source>
        <dbReference type="Proteomes" id="UP001500393"/>
    </source>
</evidence>
<reference evidence="2 3" key="1">
    <citation type="journal article" date="2019" name="Int. J. Syst. Evol. Microbiol.">
        <title>The Global Catalogue of Microorganisms (GCM) 10K type strain sequencing project: providing services to taxonomists for standard genome sequencing and annotation.</title>
        <authorList>
            <consortium name="The Broad Institute Genomics Platform"/>
            <consortium name="The Broad Institute Genome Sequencing Center for Infectious Disease"/>
            <person name="Wu L."/>
            <person name="Ma J."/>
        </authorList>
    </citation>
    <scope>NUCLEOTIDE SEQUENCE [LARGE SCALE GENOMIC DNA]</scope>
    <source>
        <strain evidence="2 3">JCM 14969</strain>
    </source>
</reference>
<gene>
    <name evidence="2" type="ORF">GCM10009789_39060</name>
</gene>
<accession>A0ABN2DRP3</accession>
<proteinExistence type="predicted"/>
<name>A0ABN2DRP3_9ACTN</name>
<comment type="caution">
    <text evidence="2">The sequence shown here is derived from an EMBL/GenBank/DDBJ whole genome shotgun (WGS) entry which is preliminary data.</text>
</comment>
<protein>
    <recommendedName>
        <fullName evidence="4">PknH-like extracellular domain-containing protein</fullName>
    </recommendedName>
</protein>
<keyword evidence="1" id="KW-1133">Transmembrane helix</keyword>
<dbReference type="EMBL" id="BAAAOS010000020">
    <property type="protein sequence ID" value="GAA1581389.1"/>
    <property type="molecule type" value="Genomic_DNA"/>
</dbReference>
<feature type="transmembrane region" description="Helical" evidence="1">
    <location>
        <begin position="21"/>
        <end position="41"/>
    </location>
</feature>
<keyword evidence="3" id="KW-1185">Reference proteome</keyword>